<dbReference type="Proteomes" id="UP000314294">
    <property type="component" value="Unassembled WGS sequence"/>
</dbReference>
<feature type="region of interest" description="Disordered" evidence="1">
    <location>
        <begin position="60"/>
        <end position="93"/>
    </location>
</feature>
<dbReference type="PANTHER" id="PTHR15204">
    <property type="entry name" value="LARGE PROLINE-RICH PROTEIN BAG6"/>
    <property type="match status" value="1"/>
</dbReference>
<dbReference type="GO" id="GO:0036503">
    <property type="term" value="P:ERAD pathway"/>
    <property type="evidence" value="ECO:0007669"/>
    <property type="project" value="TreeGrafter"/>
</dbReference>
<gene>
    <name evidence="4" type="primary">Bag6_2</name>
    <name evidence="4" type="ORF">EYF80_063909</name>
</gene>
<dbReference type="EMBL" id="SRLO01011280">
    <property type="protein sequence ID" value="TNN25955.1"/>
    <property type="molecule type" value="Genomic_DNA"/>
</dbReference>
<proteinExistence type="predicted"/>
<comment type="caution">
    <text evidence="4">The sequence shown here is derived from an EMBL/GenBank/DDBJ whole genome shotgun (WGS) entry which is preliminary data.</text>
</comment>
<organism evidence="4 5">
    <name type="scientific">Liparis tanakae</name>
    <name type="common">Tanaka's snailfish</name>
    <dbReference type="NCBI Taxonomy" id="230148"/>
    <lineage>
        <taxon>Eukaryota</taxon>
        <taxon>Metazoa</taxon>
        <taxon>Chordata</taxon>
        <taxon>Craniata</taxon>
        <taxon>Vertebrata</taxon>
        <taxon>Euteleostomi</taxon>
        <taxon>Actinopterygii</taxon>
        <taxon>Neopterygii</taxon>
        <taxon>Teleostei</taxon>
        <taxon>Neoteleostei</taxon>
        <taxon>Acanthomorphata</taxon>
        <taxon>Eupercaria</taxon>
        <taxon>Perciformes</taxon>
        <taxon>Cottioidei</taxon>
        <taxon>Cottales</taxon>
        <taxon>Liparidae</taxon>
        <taxon>Liparis</taxon>
    </lineage>
</organism>
<dbReference type="GO" id="GO:0071818">
    <property type="term" value="C:BAT3 complex"/>
    <property type="evidence" value="ECO:0007669"/>
    <property type="project" value="TreeGrafter"/>
</dbReference>
<accession>A0A4Z2EB31</accession>
<feature type="signal peptide" evidence="2">
    <location>
        <begin position="1"/>
        <end position="36"/>
    </location>
</feature>
<protein>
    <submittedName>
        <fullName evidence="4">Large proline-rich protein BAG6</fullName>
    </submittedName>
</protein>
<evidence type="ECO:0000256" key="2">
    <source>
        <dbReference type="SAM" id="SignalP"/>
    </source>
</evidence>
<feature type="region of interest" description="Disordered" evidence="1">
    <location>
        <begin position="105"/>
        <end position="127"/>
    </location>
</feature>
<feature type="chain" id="PRO_5021472292" evidence="2">
    <location>
        <begin position="37"/>
        <end position="228"/>
    </location>
</feature>
<evidence type="ECO:0000313" key="5">
    <source>
        <dbReference type="Proteomes" id="UP000314294"/>
    </source>
</evidence>
<keyword evidence="5" id="KW-1185">Reference proteome</keyword>
<dbReference type="InterPro" id="IPR048926">
    <property type="entry name" value="Bag6_BAGS"/>
</dbReference>
<feature type="domain" description="Bag6 BAG-similar" evidence="3">
    <location>
        <begin position="176"/>
        <end position="219"/>
    </location>
</feature>
<dbReference type="PANTHER" id="PTHR15204:SF0">
    <property type="entry name" value="LARGE PROLINE-RICH PROTEIN BAG6"/>
    <property type="match status" value="1"/>
</dbReference>
<dbReference type="Pfam" id="PF20960">
    <property type="entry name" value="Bag6_BAGS"/>
    <property type="match status" value="1"/>
</dbReference>
<keyword evidence="2" id="KW-0732">Signal</keyword>
<evidence type="ECO:0000313" key="4">
    <source>
        <dbReference type="EMBL" id="TNN25955.1"/>
    </source>
</evidence>
<sequence length="228" mass="23488">METSTIHQAGGERNPRLLRLAAACILLLVSADPSSAAGPREPERAPTAAIADTLSPAAATTAEEAAAMSVSRDTRAAAARETRGASGGLLPGDLGASGGAAPLGGDMAAAGAEGGSEEAARESENWAAAVPPEWVPIIRCDMMTQRKMKAQPPLSDAYLHGMPAKRRKTGLGGGSLLSLSDAVSQAARTTGVKPITSAERLQDDLETQELKEAYAEQVTETCANFLYF</sequence>
<evidence type="ECO:0000256" key="1">
    <source>
        <dbReference type="SAM" id="MobiDB-lite"/>
    </source>
</evidence>
<name>A0A4Z2EB31_9TELE</name>
<dbReference type="AlphaFoldDB" id="A0A4Z2EB31"/>
<reference evidence="4 5" key="1">
    <citation type="submission" date="2019-03" db="EMBL/GenBank/DDBJ databases">
        <title>First draft genome of Liparis tanakae, snailfish: a comprehensive survey of snailfish specific genes.</title>
        <authorList>
            <person name="Kim W."/>
            <person name="Song I."/>
            <person name="Jeong J.-H."/>
            <person name="Kim D."/>
            <person name="Kim S."/>
            <person name="Ryu S."/>
            <person name="Song J.Y."/>
            <person name="Lee S.K."/>
        </authorList>
    </citation>
    <scope>NUCLEOTIDE SEQUENCE [LARGE SCALE GENOMIC DNA]</scope>
    <source>
        <tissue evidence="4">Muscle</tissue>
    </source>
</reference>
<dbReference type="OrthoDB" id="1885901at2759"/>
<feature type="compositionally biased region" description="Basic and acidic residues" evidence="1">
    <location>
        <begin position="72"/>
        <end position="83"/>
    </location>
</feature>
<dbReference type="GO" id="GO:0051787">
    <property type="term" value="F:misfolded protein binding"/>
    <property type="evidence" value="ECO:0007669"/>
    <property type="project" value="TreeGrafter"/>
</dbReference>
<evidence type="ECO:0000259" key="3">
    <source>
        <dbReference type="Pfam" id="PF20960"/>
    </source>
</evidence>
<dbReference type="GO" id="GO:0031593">
    <property type="term" value="F:polyubiquitin modification-dependent protein binding"/>
    <property type="evidence" value="ECO:0007669"/>
    <property type="project" value="TreeGrafter"/>
</dbReference>